<feature type="compositionally biased region" description="Basic residues" evidence="1">
    <location>
        <begin position="93"/>
        <end position="102"/>
    </location>
</feature>
<dbReference type="EMBL" id="JBHMCR010000001">
    <property type="protein sequence ID" value="MFB9518531.1"/>
    <property type="molecule type" value="Genomic_DNA"/>
</dbReference>
<keyword evidence="2" id="KW-0812">Transmembrane</keyword>
<dbReference type="InterPro" id="IPR021235">
    <property type="entry name" value="DUF2637"/>
</dbReference>
<sequence>MDEHRNPFGLDEALFLQEPGDWAGPPAAHPERLVPTQELFLPRQTSWPGPMDMEAGLEDELARILGTSAEPPAQQTEQTRQPDVPLPRPGSHDHRKRRRPHTRLRRQGWSWVRGVSISLAALTTVIVAMVSAFGAVVTYNPLRHLAQPIVPGHLAELWPLLVYGPWLVASLSVLRAALHHRGAAHSWFVVILFSAVALTLCVNHADKTLVGIAVAGLPPITALSCFHQLVRQITLTRPHRRPTRHRPAHRVR</sequence>
<accession>A0ABV5P5Q6</accession>
<organism evidence="3 4">
    <name type="scientific">Streptomyces cremeus</name>
    <dbReference type="NCBI Taxonomy" id="66881"/>
    <lineage>
        <taxon>Bacteria</taxon>
        <taxon>Bacillati</taxon>
        <taxon>Actinomycetota</taxon>
        <taxon>Actinomycetes</taxon>
        <taxon>Kitasatosporales</taxon>
        <taxon>Streptomycetaceae</taxon>
        <taxon>Streptomyces</taxon>
    </lineage>
</organism>
<gene>
    <name evidence="3" type="ORF">ACFFTU_00980</name>
</gene>
<reference evidence="3 4" key="1">
    <citation type="submission" date="2024-09" db="EMBL/GenBank/DDBJ databases">
        <authorList>
            <person name="Sun Q."/>
            <person name="Mori K."/>
        </authorList>
    </citation>
    <scope>NUCLEOTIDE SEQUENCE [LARGE SCALE GENOMIC DNA]</scope>
    <source>
        <strain evidence="3 4">JCM 4362</strain>
    </source>
</reference>
<comment type="caution">
    <text evidence="3">The sequence shown here is derived from an EMBL/GenBank/DDBJ whole genome shotgun (WGS) entry which is preliminary data.</text>
</comment>
<feature type="transmembrane region" description="Helical" evidence="2">
    <location>
        <begin position="111"/>
        <end position="137"/>
    </location>
</feature>
<evidence type="ECO:0000256" key="2">
    <source>
        <dbReference type="SAM" id="Phobius"/>
    </source>
</evidence>
<keyword evidence="2" id="KW-0472">Membrane</keyword>
<evidence type="ECO:0000256" key="1">
    <source>
        <dbReference type="SAM" id="MobiDB-lite"/>
    </source>
</evidence>
<name>A0ABV5P5Q6_STRCM</name>
<feature type="transmembrane region" description="Helical" evidence="2">
    <location>
        <begin position="186"/>
        <end position="205"/>
    </location>
</feature>
<keyword evidence="2" id="KW-1133">Transmembrane helix</keyword>
<feature type="region of interest" description="Disordered" evidence="1">
    <location>
        <begin position="70"/>
        <end position="102"/>
    </location>
</feature>
<dbReference type="RefSeq" id="WP_345219274.1">
    <property type="nucleotide sequence ID" value="NZ_BAAAXE010000002.1"/>
</dbReference>
<feature type="region of interest" description="Disordered" evidence="1">
    <location>
        <begin position="1"/>
        <end position="31"/>
    </location>
</feature>
<feature type="transmembrane region" description="Helical" evidence="2">
    <location>
        <begin position="211"/>
        <end position="230"/>
    </location>
</feature>
<proteinExistence type="predicted"/>
<dbReference type="Proteomes" id="UP001589718">
    <property type="component" value="Unassembled WGS sequence"/>
</dbReference>
<evidence type="ECO:0000313" key="4">
    <source>
        <dbReference type="Proteomes" id="UP001589718"/>
    </source>
</evidence>
<protein>
    <submittedName>
        <fullName evidence="3">DUF2637 domain-containing protein</fullName>
    </submittedName>
</protein>
<feature type="transmembrane region" description="Helical" evidence="2">
    <location>
        <begin position="157"/>
        <end position="174"/>
    </location>
</feature>
<dbReference type="Pfam" id="PF10935">
    <property type="entry name" value="DUF2637"/>
    <property type="match status" value="1"/>
</dbReference>
<keyword evidence="4" id="KW-1185">Reference proteome</keyword>
<evidence type="ECO:0000313" key="3">
    <source>
        <dbReference type="EMBL" id="MFB9518531.1"/>
    </source>
</evidence>